<dbReference type="EMBL" id="ASHL01000003">
    <property type="protein sequence ID" value="EPD13437.1"/>
    <property type="molecule type" value="Genomic_DNA"/>
</dbReference>
<feature type="domain" description="MmgE/PrpD N-terminal" evidence="2">
    <location>
        <begin position="12"/>
        <end position="249"/>
    </location>
</feature>
<evidence type="ECO:0000259" key="3">
    <source>
        <dbReference type="Pfam" id="PF19305"/>
    </source>
</evidence>
<evidence type="ECO:0000256" key="1">
    <source>
        <dbReference type="ARBA" id="ARBA00006174"/>
    </source>
</evidence>
<dbReference type="InterPro" id="IPR045336">
    <property type="entry name" value="MmgE_PrpD_N"/>
</dbReference>
<dbReference type="SUPFAM" id="SSF103378">
    <property type="entry name" value="2-methylcitrate dehydratase PrpD"/>
    <property type="match status" value="1"/>
</dbReference>
<gene>
    <name evidence="4" type="ORF">L196_05276</name>
</gene>
<reference evidence="4 5" key="1">
    <citation type="journal article" date="2013" name="Genome Announc.">
        <title>Genome Sequence of the Pyrene- and Fluoranthene-Degrading Bacterium Cycloclasticus sp. Strain PY97M.</title>
        <authorList>
            <person name="Cui Z."/>
            <person name="Xu G."/>
            <person name="Li Q."/>
            <person name="Gao W."/>
            <person name="Zheng L."/>
        </authorList>
    </citation>
    <scope>NUCLEOTIDE SEQUENCE [LARGE SCALE GENOMIC DNA]</scope>
    <source>
        <strain evidence="4 5">PY97M</strain>
    </source>
</reference>
<evidence type="ECO:0000259" key="2">
    <source>
        <dbReference type="Pfam" id="PF03972"/>
    </source>
</evidence>
<protein>
    <submittedName>
        <fullName evidence="4">MmgE/PrpD family protein</fullName>
    </submittedName>
</protein>
<dbReference type="Gene3D" id="3.30.1330.120">
    <property type="entry name" value="2-methylcitrate dehydratase PrpD"/>
    <property type="match status" value="1"/>
</dbReference>
<dbReference type="AlphaFoldDB" id="A0AB33Z2R0"/>
<dbReference type="InterPro" id="IPR036148">
    <property type="entry name" value="MmgE/PrpD_sf"/>
</dbReference>
<evidence type="ECO:0000313" key="4">
    <source>
        <dbReference type="EMBL" id="EPD13437.1"/>
    </source>
</evidence>
<dbReference type="InterPro" id="IPR042183">
    <property type="entry name" value="MmgE/PrpD_sf_1"/>
</dbReference>
<dbReference type="Gene3D" id="1.10.4100.10">
    <property type="entry name" value="2-methylcitrate dehydratase PrpD"/>
    <property type="match status" value="1"/>
</dbReference>
<dbReference type="Pfam" id="PF03972">
    <property type="entry name" value="MmgE_PrpD_N"/>
    <property type="match status" value="1"/>
</dbReference>
<accession>A0AB33Z2R0</accession>
<evidence type="ECO:0000313" key="5">
    <source>
        <dbReference type="Proteomes" id="UP000015462"/>
    </source>
</evidence>
<comment type="similarity">
    <text evidence="1">Belongs to the PrpD family.</text>
</comment>
<dbReference type="RefSeq" id="WP_016390217.1">
    <property type="nucleotide sequence ID" value="NZ_FQZJ01000005.1"/>
</dbReference>
<organism evidence="4 5">
    <name type="scientific">Cycloclasticus pugetii</name>
    <dbReference type="NCBI Taxonomy" id="34068"/>
    <lineage>
        <taxon>Bacteria</taxon>
        <taxon>Pseudomonadati</taxon>
        <taxon>Pseudomonadota</taxon>
        <taxon>Gammaproteobacteria</taxon>
        <taxon>Thiotrichales</taxon>
        <taxon>Piscirickettsiaceae</taxon>
        <taxon>Cycloclasticus</taxon>
    </lineage>
</organism>
<dbReference type="InterPro" id="IPR045337">
    <property type="entry name" value="MmgE_PrpD_C"/>
</dbReference>
<dbReference type="Pfam" id="PF19305">
    <property type="entry name" value="MmgE_PrpD_C"/>
    <property type="match status" value="1"/>
</dbReference>
<dbReference type="Proteomes" id="UP000015462">
    <property type="component" value="Unassembled WGS sequence"/>
</dbReference>
<feature type="domain" description="MmgE/PrpD C-terminal" evidence="3">
    <location>
        <begin position="277"/>
        <end position="449"/>
    </location>
</feature>
<dbReference type="InterPro" id="IPR042188">
    <property type="entry name" value="MmgE/PrpD_sf_2"/>
</dbReference>
<proteinExistence type="inferred from homology"/>
<dbReference type="PANTHER" id="PTHR16943:SF8">
    <property type="entry name" value="2-METHYLCITRATE DEHYDRATASE"/>
    <property type="match status" value="1"/>
</dbReference>
<keyword evidence="5" id="KW-1185">Reference proteome</keyword>
<dbReference type="GO" id="GO:0016829">
    <property type="term" value="F:lyase activity"/>
    <property type="evidence" value="ECO:0007669"/>
    <property type="project" value="InterPro"/>
</dbReference>
<comment type="caution">
    <text evidence="4">The sequence shown here is derived from an EMBL/GenBank/DDBJ whole genome shotgun (WGS) entry which is preliminary data.</text>
</comment>
<dbReference type="InterPro" id="IPR005656">
    <property type="entry name" value="MmgE_PrpD"/>
</dbReference>
<dbReference type="PANTHER" id="PTHR16943">
    <property type="entry name" value="2-METHYLCITRATE DEHYDRATASE-RELATED"/>
    <property type="match status" value="1"/>
</dbReference>
<name>A0AB33Z2R0_9GAMM</name>
<sequence>MNKQASQTISTKLSQFVHGFNLNNVPLDVQQYALQLILDGTGIAYASTQYDFSKKGLEALRLFKEPGEHIVLGTGEKMPYRDAALANGLLIHGLDFDDTHVAGVVHMTSAVWPCVLAVAEKCNSTGEEMLAAYIAGMEVGARLGMVAKGAFHQVGHHPTGIAGAFACSLVAAMLMKLPVEQMTMAQGIALSMASGNFEFLEDGAWTKRYHPGWAAVSGIMAATFAKAGYIGPSLPYEGRFGLYNSHLIGLEPGCDYDLATAGLNSVWEVMNVGVKPYPSCHFTHACIDATLHLTKEHQLTVDQIESITALVPEEVVKTVCEPLENKQAPTCAYEAQFSVPYLVAVALVRHDFTLADLEPTPLADPVVAALAKKVIYQVDPNSGFPTYYSGEVHITLKDGRVLKHREHKNRGCFDRPLSADDIAKKFFLNCQLAISKNKATEIQQAILNLASFSSVTELTSHL</sequence>